<evidence type="ECO:0000259" key="6">
    <source>
        <dbReference type="PROSITE" id="PS50207"/>
    </source>
</evidence>
<sequence>MHPSVSFLQSRKNDIIKLVKRPNLVLQLLCECGLVSYESTSSLTVALESIPESKLESFAKILCLTGHYAAFDLLSGGQLRQHYLSQSLPPMVESVFDPSRLDLSFHCPSLPAKLGIRKFGHLSNTVSDSNLKAVLDRLANLFVLKLELSQLQAICKYLVLYEVLDSAQMLRICGAPKETACRELLGLLAESNCVIAMERFAHALVLSCQWVCFVMLKGERILRINVLEEIGHTHWDFLMEFENRENQPLPPTSNMAICFDEPIDVDSDPEDEKNCDEPAGLLEISVDEVDADAVSEFEKKKDDVYANFSEPKGHVLIINNKYFSSDYNARHGTDVDETNIRNLLEKLGYRVDHTKKNLSAEDMLRAARTFSAHPDQQFADSAVIVVMTHGKYDRLVGSDGKDVNVHDFLACFNARNAPLLKGKPKLFFIQACRGEFHDDGTPTHGTDSTDMKSLASLFSCMRPTPARAERNFNANNEYNVQKPSTPEASPSVLPPFPEAVSIRFGNNLRGRASRASSTNSPSKSPTEADMLVAFATTPRYVSWRNNIRGSWFIQSICEVFSKFAANEDICKLLTRVNRRVAEAYESDHRRQKQIPEFVNRLQKQFFFFPGAVRRKVVVENCGTAV</sequence>
<dbReference type="CDD" id="cd00032">
    <property type="entry name" value="CASc"/>
    <property type="match status" value="1"/>
</dbReference>
<dbReference type="SUPFAM" id="SSF52129">
    <property type="entry name" value="Caspase-like"/>
    <property type="match status" value="1"/>
</dbReference>
<evidence type="ECO:0000313" key="9">
    <source>
        <dbReference type="WBParaSite" id="Pan_g5096.t1"/>
    </source>
</evidence>
<evidence type="ECO:0000256" key="5">
    <source>
        <dbReference type="RuleBase" id="RU003971"/>
    </source>
</evidence>
<organism evidence="8 9">
    <name type="scientific">Panagrellus redivivus</name>
    <name type="common">Microworm</name>
    <dbReference type="NCBI Taxonomy" id="6233"/>
    <lineage>
        <taxon>Eukaryota</taxon>
        <taxon>Metazoa</taxon>
        <taxon>Ecdysozoa</taxon>
        <taxon>Nematoda</taxon>
        <taxon>Chromadorea</taxon>
        <taxon>Rhabditida</taxon>
        <taxon>Tylenchina</taxon>
        <taxon>Panagrolaimomorpha</taxon>
        <taxon>Panagrolaimoidea</taxon>
        <taxon>Panagrolaimidae</taxon>
        <taxon>Panagrellus</taxon>
    </lineage>
</organism>
<dbReference type="GO" id="GO:0004197">
    <property type="term" value="F:cysteine-type endopeptidase activity"/>
    <property type="evidence" value="ECO:0007669"/>
    <property type="project" value="InterPro"/>
</dbReference>
<dbReference type="PANTHER" id="PTHR47901">
    <property type="entry name" value="CASPASE RECRUITMENT DOMAIN-CONTAINING PROTEIN 18"/>
    <property type="match status" value="1"/>
</dbReference>
<dbReference type="Pfam" id="PF00656">
    <property type="entry name" value="Peptidase_C14"/>
    <property type="match status" value="1"/>
</dbReference>
<comment type="similarity">
    <text evidence="1 5">Belongs to the peptidase C14A family.</text>
</comment>
<dbReference type="Proteomes" id="UP000492821">
    <property type="component" value="Unassembled WGS sequence"/>
</dbReference>
<keyword evidence="8" id="KW-1185">Reference proteome</keyword>
<protein>
    <submittedName>
        <fullName evidence="9">CASPASE_P20 domain-containing protein</fullName>
    </submittedName>
</protein>
<dbReference type="GO" id="GO:0006508">
    <property type="term" value="P:proteolysis"/>
    <property type="evidence" value="ECO:0007669"/>
    <property type="project" value="UniProtKB-KW"/>
</dbReference>
<dbReference type="PROSITE" id="PS50207">
    <property type="entry name" value="CASPASE_P10"/>
    <property type="match status" value="1"/>
</dbReference>
<evidence type="ECO:0000256" key="2">
    <source>
        <dbReference type="ARBA" id="ARBA00022670"/>
    </source>
</evidence>
<evidence type="ECO:0000256" key="1">
    <source>
        <dbReference type="ARBA" id="ARBA00010134"/>
    </source>
</evidence>
<feature type="domain" description="Caspase family p20" evidence="7">
    <location>
        <begin position="311"/>
        <end position="436"/>
    </location>
</feature>
<dbReference type="InterPro" id="IPR002398">
    <property type="entry name" value="Pept_C14"/>
</dbReference>
<feature type="domain" description="Caspase family p10" evidence="6">
    <location>
        <begin position="520"/>
        <end position="609"/>
    </location>
</feature>
<accession>A0A7E4VYR2</accession>
<dbReference type="InterPro" id="IPR002138">
    <property type="entry name" value="Pept_C14_p10"/>
</dbReference>
<dbReference type="Gene3D" id="3.40.50.1460">
    <property type="match status" value="1"/>
</dbReference>
<dbReference type="InterPro" id="IPR015917">
    <property type="entry name" value="Pept_C14A"/>
</dbReference>
<dbReference type="GO" id="GO:0006915">
    <property type="term" value="P:apoptotic process"/>
    <property type="evidence" value="ECO:0007669"/>
    <property type="project" value="UniProtKB-KW"/>
</dbReference>
<dbReference type="SMART" id="SM00115">
    <property type="entry name" value="CASc"/>
    <property type="match status" value="1"/>
</dbReference>
<reference evidence="8" key="1">
    <citation type="journal article" date="2013" name="Genetics">
        <title>The draft genome and transcriptome of Panagrellus redivivus are shaped by the harsh demands of a free-living lifestyle.</title>
        <authorList>
            <person name="Srinivasan J."/>
            <person name="Dillman A.R."/>
            <person name="Macchietto M.G."/>
            <person name="Heikkinen L."/>
            <person name="Lakso M."/>
            <person name="Fracchia K.M."/>
            <person name="Antoshechkin I."/>
            <person name="Mortazavi A."/>
            <person name="Wong G."/>
            <person name="Sternberg P.W."/>
        </authorList>
    </citation>
    <scope>NUCLEOTIDE SEQUENCE [LARGE SCALE GENOMIC DNA]</scope>
    <source>
        <strain evidence="8">MT8872</strain>
    </source>
</reference>
<dbReference type="InterPro" id="IPR033139">
    <property type="entry name" value="Caspase_cys_AS"/>
</dbReference>
<keyword evidence="3" id="KW-0053">Apoptosis</keyword>
<dbReference type="WBParaSite" id="Pan_g5096.t1">
    <property type="protein sequence ID" value="Pan_g5096.t1"/>
    <property type="gene ID" value="Pan_g5096"/>
</dbReference>
<evidence type="ECO:0000259" key="7">
    <source>
        <dbReference type="PROSITE" id="PS50208"/>
    </source>
</evidence>
<name>A0A7E4VYR2_PANRE</name>
<keyword evidence="4" id="KW-0378">Hydrolase</keyword>
<dbReference type="Gene3D" id="3.30.70.1470">
    <property type="entry name" value="Caspase-like"/>
    <property type="match status" value="1"/>
</dbReference>
<evidence type="ECO:0000313" key="8">
    <source>
        <dbReference type="Proteomes" id="UP000492821"/>
    </source>
</evidence>
<dbReference type="AlphaFoldDB" id="A0A7E4VYR2"/>
<evidence type="ECO:0000256" key="4">
    <source>
        <dbReference type="ARBA" id="ARBA00022801"/>
    </source>
</evidence>
<dbReference type="InterPro" id="IPR029030">
    <property type="entry name" value="Caspase-like_dom_sf"/>
</dbReference>
<dbReference type="InterPro" id="IPR011600">
    <property type="entry name" value="Pept_C14_caspase"/>
</dbReference>
<dbReference type="PROSITE" id="PS01122">
    <property type="entry name" value="CASPASE_CYS"/>
    <property type="match status" value="1"/>
</dbReference>
<keyword evidence="2" id="KW-0645">Protease</keyword>
<reference evidence="9" key="2">
    <citation type="submission" date="2020-10" db="UniProtKB">
        <authorList>
            <consortium name="WormBaseParasite"/>
        </authorList>
    </citation>
    <scope>IDENTIFICATION</scope>
</reference>
<evidence type="ECO:0000256" key="3">
    <source>
        <dbReference type="ARBA" id="ARBA00022703"/>
    </source>
</evidence>
<dbReference type="InterPro" id="IPR001309">
    <property type="entry name" value="Pept_C14_p20"/>
</dbReference>
<dbReference type="PROSITE" id="PS50208">
    <property type="entry name" value="CASPASE_P20"/>
    <property type="match status" value="1"/>
</dbReference>
<dbReference type="PANTHER" id="PTHR47901:SF8">
    <property type="entry name" value="CASPASE-3"/>
    <property type="match status" value="1"/>
</dbReference>
<dbReference type="PRINTS" id="PR00376">
    <property type="entry name" value="IL1BCENZYME"/>
</dbReference>
<proteinExistence type="inferred from homology"/>